<dbReference type="OrthoDB" id="199084at2"/>
<dbReference type="EMBL" id="SSMQ01000050">
    <property type="protein sequence ID" value="TKD00083.1"/>
    <property type="molecule type" value="Genomic_DNA"/>
</dbReference>
<proteinExistence type="predicted"/>
<dbReference type="PROSITE" id="PS51257">
    <property type="entry name" value="PROKAR_LIPOPROTEIN"/>
    <property type="match status" value="1"/>
</dbReference>
<gene>
    <name evidence="2" type="ORF">E8A74_35610</name>
</gene>
<sequence length="228" mass="24826">MNQARLLAHVALAAAALTSSAGCVVLRRPTTLPAADKPYVAVLSGEMPEPITMVARHAWIVANVADQGSLLRYELLSRAFKEPTTQPLEYFGEGDVALHGVVEGDRASIRNIVQCLDEETPRYNEEHPDYWPIPGPNSNTYVDQMLRRCKIPVDLPSTAIGKDYRGPIGISTTSGGTGLQVETWIAGVRLGLREGVELHILGLTIGVDWWPPALILPVNPGRIGFDDR</sequence>
<dbReference type="RefSeq" id="WP_136933550.1">
    <property type="nucleotide sequence ID" value="NZ_SSMQ01000050.1"/>
</dbReference>
<reference evidence="2 3" key="1">
    <citation type="submission" date="2019-04" db="EMBL/GenBank/DDBJ databases">
        <authorList>
            <person name="Li Y."/>
            <person name="Wang J."/>
        </authorList>
    </citation>
    <scope>NUCLEOTIDE SEQUENCE [LARGE SCALE GENOMIC DNA]</scope>
    <source>
        <strain evidence="2 3">DSM 14668</strain>
    </source>
</reference>
<accession>A0A4U1IZD2</accession>
<feature type="chain" id="PRO_5020595641" evidence="1">
    <location>
        <begin position="22"/>
        <end position="228"/>
    </location>
</feature>
<feature type="signal peptide" evidence="1">
    <location>
        <begin position="1"/>
        <end position="21"/>
    </location>
</feature>
<dbReference type="Proteomes" id="UP000309215">
    <property type="component" value="Unassembled WGS sequence"/>
</dbReference>
<dbReference type="AlphaFoldDB" id="A0A4U1IZD2"/>
<keyword evidence="1" id="KW-0732">Signal</keyword>
<organism evidence="2 3">
    <name type="scientific">Polyangium fumosum</name>
    <dbReference type="NCBI Taxonomy" id="889272"/>
    <lineage>
        <taxon>Bacteria</taxon>
        <taxon>Pseudomonadati</taxon>
        <taxon>Myxococcota</taxon>
        <taxon>Polyangia</taxon>
        <taxon>Polyangiales</taxon>
        <taxon>Polyangiaceae</taxon>
        <taxon>Polyangium</taxon>
    </lineage>
</organism>
<evidence type="ECO:0000313" key="2">
    <source>
        <dbReference type="EMBL" id="TKD00083.1"/>
    </source>
</evidence>
<evidence type="ECO:0000313" key="3">
    <source>
        <dbReference type="Proteomes" id="UP000309215"/>
    </source>
</evidence>
<dbReference type="InterPro" id="IPR022224">
    <property type="entry name" value="DUF3750"/>
</dbReference>
<keyword evidence="3" id="KW-1185">Reference proteome</keyword>
<protein>
    <submittedName>
        <fullName evidence="2">DUF3750 domain-containing protein</fullName>
    </submittedName>
</protein>
<dbReference type="Pfam" id="PF12570">
    <property type="entry name" value="DUF3750"/>
    <property type="match status" value="1"/>
</dbReference>
<evidence type="ECO:0000256" key="1">
    <source>
        <dbReference type="SAM" id="SignalP"/>
    </source>
</evidence>
<comment type="caution">
    <text evidence="2">The sequence shown here is derived from an EMBL/GenBank/DDBJ whole genome shotgun (WGS) entry which is preliminary data.</text>
</comment>
<name>A0A4U1IZD2_9BACT</name>